<evidence type="ECO:0000313" key="16">
    <source>
        <dbReference type="Proteomes" id="UP000180254"/>
    </source>
</evidence>
<keyword evidence="16" id="KW-1185">Reference proteome</keyword>
<dbReference type="RefSeq" id="WP_071062678.1">
    <property type="nucleotide sequence ID" value="NZ_MKIE01000003.1"/>
</dbReference>
<dbReference type="CDD" id="cd02440">
    <property type="entry name" value="AdoMet_MTases"/>
    <property type="match status" value="1"/>
</dbReference>
<organism evidence="15 16">
    <name type="scientific">Andreesenia angusta</name>
    <dbReference type="NCBI Taxonomy" id="39480"/>
    <lineage>
        <taxon>Bacteria</taxon>
        <taxon>Bacillati</taxon>
        <taxon>Bacillota</taxon>
        <taxon>Tissierellia</taxon>
        <taxon>Tissierellales</taxon>
        <taxon>Gottschalkiaceae</taxon>
        <taxon>Andreesenia</taxon>
    </lineage>
</organism>
<keyword evidence="5" id="KW-0698">rRNA processing</keyword>
<dbReference type="EMBL" id="MKIE01000003">
    <property type="protein sequence ID" value="OHW62642.1"/>
    <property type="molecule type" value="Genomic_DNA"/>
</dbReference>
<dbReference type="InterPro" id="IPR011023">
    <property type="entry name" value="Nop2p"/>
</dbReference>
<dbReference type="NCBIfam" id="TIGR00563">
    <property type="entry name" value="rsmB"/>
    <property type="match status" value="1"/>
</dbReference>
<dbReference type="InterPro" id="IPR035926">
    <property type="entry name" value="NusB-like_sf"/>
</dbReference>
<feature type="binding site" evidence="13">
    <location>
        <position position="311"/>
    </location>
    <ligand>
        <name>S-adenosyl-L-methionine</name>
        <dbReference type="ChEBI" id="CHEBI:59789"/>
    </ligand>
</feature>
<comment type="caution">
    <text evidence="15">The sequence shown here is derived from an EMBL/GenBank/DDBJ whole genome shotgun (WGS) entry which is preliminary data.</text>
</comment>
<evidence type="ECO:0000256" key="13">
    <source>
        <dbReference type="PROSITE-ProRule" id="PRU01023"/>
    </source>
</evidence>
<evidence type="ECO:0000256" key="8">
    <source>
        <dbReference type="ARBA" id="ARBA00022691"/>
    </source>
</evidence>
<dbReference type="OrthoDB" id="9810297at2"/>
<dbReference type="Proteomes" id="UP000180254">
    <property type="component" value="Unassembled WGS sequence"/>
</dbReference>
<dbReference type="InterPro" id="IPR023267">
    <property type="entry name" value="RCMT"/>
</dbReference>
<evidence type="ECO:0000256" key="5">
    <source>
        <dbReference type="ARBA" id="ARBA00022552"/>
    </source>
</evidence>
<gene>
    <name evidence="15" type="primary">rsmB</name>
    <name evidence="15" type="ORF">EUAN_12070</name>
</gene>
<dbReference type="Gene3D" id="1.10.940.10">
    <property type="entry name" value="NusB-like"/>
    <property type="match status" value="1"/>
</dbReference>
<dbReference type="PROSITE" id="PS51686">
    <property type="entry name" value="SAM_MT_RSMB_NOP"/>
    <property type="match status" value="1"/>
</dbReference>
<feature type="active site" description="Nucleophile" evidence="13">
    <location>
        <position position="382"/>
    </location>
</feature>
<dbReference type="Pfam" id="PF01189">
    <property type="entry name" value="Methyltr_RsmB-F"/>
    <property type="match status" value="1"/>
</dbReference>
<dbReference type="PANTHER" id="PTHR22807:SF53">
    <property type="entry name" value="RIBOSOMAL RNA SMALL SUBUNIT METHYLTRANSFERASE B-RELATED"/>
    <property type="match status" value="1"/>
</dbReference>
<dbReference type="Pfam" id="PF01029">
    <property type="entry name" value="NusB"/>
    <property type="match status" value="1"/>
</dbReference>
<dbReference type="FunFam" id="3.40.50.150:FF:000022">
    <property type="entry name" value="Ribosomal RNA small subunit methyltransferase B"/>
    <property type="match status" value="1"/>
</dbReference>
<evidence type="ECO:0000259" key="14">
    <source>
        <dbReference type="PROSITE" id="PS51686"/>
    </source>
</evidence>
<dbReference type="EC" id="2.1.1.176" evidence="3"/>
<dbReference type="PANTHER" id="PTHR22807">
    <property type="entry name" value="NOP2 YEAST -RELATED NOL1/NOP2/FMU SUN DOMAIN-CONTAINING"/>
    <property type="match status" value="1"/>
</dbReference>
<dbReference type="AlphaFoldDB" id="A0A1S1V7V2"/>
<keyword evidence="8 13" id="KW-0949">S-adenosyl-L-methionine</keyword>
<dbReference type="SUPFAM" id="SSF48013">
    <property type="entry name" value="NusB-like"/>
    <property type="match status" value="1"/>
</dbReference>
<dbReference type="STRING" id="39480.EUAN_12070"/>
<evidence type="ECO:0000256" key="9">
    <source>
        <dbReference type="ARBA" id="ARBA00022884"/>
    </source>
</evidence>
<dbReference type="GO" id="GO:0006355">
    <property type="term" value="P:regulation of DNA-templated transcription"/>
    <property type="evidence" value="ECO:0007669"/>
    <property type="project" value="InterPro"/>
</dbReference>
<comment type="subcellular location">
    <subcellularLocation>
        <location evidence="2">Cytoplasm</location>
    </subcellularLocation>
</comment>
<dbReference type="Gene3D" id="3.30.70.1170">
    <property type="entry name" value="Sun protein, domain 3"/>
    <property type="match status" value="1"/>
</dbReference>
<dbReference type="InterPro" id="IPR054728">
    <property type="entry name" value="RsmB-like_ferredoxin"/>
</dbReference>
<evidence type="ECO:0000256" key="1">
    <source>
        <dbReference type="ARBA" id="ARBA00002724"/>
    </source>
</evidence>
<dbReference type="PRINTS" id="PR02008">
    <property type="entry name" value="RCMTFAMILY"/>
</dbReference>
<keyword evidence="4" id="KW-0963">Cytoplasm</keyword>
<dbReference type="NCBIfam" id="TIGR00446">
    <property type="entry name" value="nop2p"/>
    <property type="match status" value="1"/>
</dbReference>
<keyword evidence="9 13" id="KW-0694">RNA-binding</keyword>
<dbReference type="SUPFAM" id="SSF53335">
    <property type="entry name" value="S-adenosyl-L-methionine-dependent methyltransferases"/>
    <property type="match status" value="1"/>
</dbReference>
<proteinExistence type="inferred from homology"/>
<dbReference type="GO" id="GO:0005737">
    <property type="term" value="C:cytoplasm"/>
    <property type="evidence" value="ECO:0007669"/>
    <property type="project" value="UniProtKB-SubCell"/>
</dbReference>
<evidence type="ECO:0000256" key="7">
    <source>
        <dbReference type="ARBA" id="ARBA00022679"/>
    </source>
</evidence>
<dbReference type="InterPro" id="IPR004573">
    <property type="entry name" value="rRNA_ssu_MeTfrase_B"/>
</dbReference>
<dbReference type="Pfam" id="PF22458">
    <property type="entry name" value="RsmF-B_ferredox"/>
    <property type="match status" value="1"/>
</dbReference>
<dbReference type="InterPro" id="IPR001678">
    <property type="entry name" value="MeTrfase_RsmB-F_NOP2_dom"/>
</dbReference>
<dbReference type="NCBIfam" id="NF011494">
    <property type="entry name" value="PRK14902.1"/>
    <property type="match status" value="1"/>
</dbReference>
<comment type="catalytic activity">
    <reaction evidence="12">
        <text>cytidine(967) in 16S rRNA + S-adenosyl-L-methionine = 5-methylcytidine(967) in 16S rRNA + S-adenosyl-L-homocysteine + H(+)</text>
        <dbReference type="Rhea" id="RHEA:42748"/>
        <dbReference type="Rhea" id="RHEA-COMP:10219"/>
        <dbReference type="Rhea" id="RHEA-COMP:10220"/>
        <dbReference type="ChEBI" id="CHEBI:15378"/>
        <dbReference type="ChEBI" id="CHEBI:57856"/>
        <dbReference type="ChEBI" id="CHEBI:59789"/>
        <dbReference type="ChEBI" id="CHEBI:74483"/>
        <dbReference type="ChEBI" id="CHEBI:82748"/>
        <dbReference type="EC" id="2.1.1.176"/>
    </reaction>
</comment>
<keyword evidence="7 13" id="KW-0808">Transferase</keyword>
<feature type="binding site" evidence="13">
    <location>
        <position position="329"/>
    </location>
    <ligand>
        <name>S-adenosyl-L-methionine</name>
        <dbReference type="ChEBI" id="CHEBI:59789"/>
    </ligand>
</feature>
<dbReference type="InterPro" id="IPR049560">
    <property type="entry name" value="MeTrfase_RsmB-F_NOP2_cat"/>
</dbReference>
<evidence type="ECO:0000313" key="15">
    <source>
        <dbReference type="EMBL" id="OHW62642.1"/>
    </source>
</evidence>
<feature type="binding site" evidence="13">
    <location>
        <begin position="260"/>
        <end position="266"/>
    </location>
    <ligand>
        <name>S-adenosyl-L-methionine</name>
        <dbReference type="ChEBI" id="CHEBI:59789"/>
    </ligand>
</feature>
<dbReference type="Gene3D" id="3.40.50.150">
    <property type="entry name" value="Vaccinia Virus protein VP39"/>
    <property type="match status" value="1"/>
</dbReference>
<dbReference type="InterPro" id="IPR029063">
    <property type="entry name" value="SAM-dependent_MTases_sf"/>
</dbReference>
<dbReference type="GO" id="GO:0003723">
    <property type="term" value="F:RNA binding"/>
    <property type="evidence" value="ECO:0007669"/>
    <property type="project" value="UniProtKB-UniRule"/>
</dbReference>
<evidence type="ECO:0000256" key="6">
    <source>
        <dbReference type="ARBA" id="ARBA00022603"/>
    </source>
</evidence>
<evidence type="ECO:0000256" key="12">
    <source>
        <dbReference type="ARBA" id="ARBA00047283"/>
    </source>
</evidence>
<accession>A0A1S1V7V2</accession>
<name>A0A1S1V7V2_9FIRM</name>
<evidence type="ECO:0000256" key="11">
    <source>
        <dbReference type="ARBA" id="ARBA00031088"/>
    </source>
</evidence>
<evidence type="ECO:0000256" key="2">
    <source>
        <dbReference type="ARBA" id="ARBA00004496"/>
    </source>
</evidence>
<comment type="similarity">
    <text evidence="13">Belongs to the class I-like SAM-binding methyltransferase superfamily. RsmB/NOP family.</text>
</comment>
<feature type="domain" description="SAM-dependent MTase RsmB/NOP-type" evidence="14">
    <location>
        <begin position="170"/>
        <end position="442"/>
    </location>
</feature>
<comment type="function">
    <text evidence="1">Specifically methylates the cytosine at position 967 (m5C967) of 16S rRNA.</text>
</comment>
<sequence>MAKNIREEIFKTLNQIENGKGYSNIVLNKTTRDMETRDANFTREIVYGVLENRIYLEWVVSRYSKLKISKISPAVLTIIKMGLYQILKMDKVPDSAAVNECVKLSKKHANKGAQGFINGLLRNVARDKENIELPDRKKDFTKYISVKYSYPEWIIEDWAAMYGESFTEELCEANSKKPSLNIRVNTLAIDRDTLMERLSESGRECRAAEYGKDIVVVLNPDGLIDTEEYRSGLFTVQDESSSLVAQIMNPESGATVVDVCSAPGGKTTHMAQIMKNKGRIIARDVHEHKLELIESNARRLGIDIIETSLADAAERDESLVDKADYCLVDAPCSGLGLVRKKPEIKYNKSRSDLESLSKLQSEILEASSGYVKKGGTLVYSTCTLNVKENIEVVKDFLDKHPEFKLEPFEAELPLEESKRGYIELYPNVHGTDGFFISKMIRM</sequence>
<keyword evidence="6 13" id="KW-0489">Methyltransferase</keyword>
<evidence type="ECO:0000256" key="10">
    <source>
        <dbReference type="ARBA" id="ARBA00030399"/>
    </source>
</evidence>
<reference evidence="15 16" key="1">
    <citation type="submission" date="2016-09" db="EMBL/GenBank/DDBJ databases">
        <title>Genome sequence of Eubacterium angustum.</title>
        <authorList>
            <person name="Poehlein A."/>
            <person name="Daniel R."/>
        </authorList>
    </citation>
    <scope>NUCLEOTIDE SEQUENCE [LARGE SCALE GENOMIC DNA]</scope>
    <source>
        <strain evidence="15 16">DSM 1989</strain>
    </source>
</reference>
<dbReference type="InterPro" id="IPR006027">
    <property type="entry name" value="NusB_RsmB_TIM44"/>
</dbReference>
<evidence type="ECO:0000256" key="3">
    <source>
        <dbReference type="ARBA" id="ARBA00012140"/>
    </source>
</evidence>
<dbReference type="GO" id="GO:0008649">
    <property type="term" value="F:rRNA methyltransferase activity"/>
    <property type="evidence" value="ECO:0007669"/>
    <property type="project" value="InterPro"/>
</dbReference>
<protein>
    <recommendedName>
        <fullName evidence="3">16S rRNA (cytosine(967)-C(5))-methyltransferase</fullName>
        <ecNumber evidence="3">2.1.1.176</ecNumber>
    </recommendedName>
    <alternativeName>
        <fullName evidence="10">16S rRNA m5C967 methyltransferase</fullName>
    </alternativeName>
    <alternativeName>
        <fullName evidence="11">rRNA (cytosine-C(5)-)-methyltransferase RsmB</fullName>
    </alternativeName>
</protein>
<feature type="binding site" evidence="13">
    <location>
        <position position="284"/>
    </location>
    <ligand>
        <name>S-adenosyl-L-methionine</name>
        <dbReference type="ChEBI" id="CHEBI:59789"/>
    </ligand>
</feature>
<evidence type="ECO:0000256" key="4">
    <source>
        <dbReference type="ARBA" id="ARBA00022490"/>
    </source>
</evidence>